<feature type="compositionally biased region" description="Low complexity" evidence="3">
    <location>
        <begin position="1358"/>
        <end position="1369"/>
    </location>
</feature>
<feature type="compositionally biased region" description="Polar residues" evidence="3">
    <location>
        <begin position="816"/>
        <end position="831"/>
    </location>
</feature>
<feature type="compositionally biased region" description="Gly residues" evidence="3">
    <location>
        <begin position="1315"/>
        <end position="1331"/>
    </location>
</feature>
<dbReference type="Pfam" id="PF23291">
    <property type="entry name" value="KOW4_SPT5"/>
    <property type="match status" value="1"/>
</dbReference>
<feature type="domain" description="KOW" evidence="4">
    <location>
        <begin position="236"/>
        <end position="263"/>
    </location>
</feature>
<dbReference type="GO" id="GO:0006412">
    <property type="term" value="P:translation"/>
    <property type="evidence" value="ECO:0007669"/>
    <property type="project" value="InterPro"/>
</dbReference>
<dbReference type="InterPro" id="IPR041973">
    <property type="entry name" value="KOW_Spt5_1"/>
</dbReference>
<dbReference type="Gene3D" id="2.30.30.30">
    <property type="match status" value="2"/>
</dbReference>
<feature type="compositionally biased region" description="Acidic residues" evidence="3">
    <location>
        <begin position="46"/>
        <end position="67"/>
    </location>
</feature>
<name>A0A4P1RL99_LUPAN</name>
<feature type="compositionally biased region" description="Low complexity" evidence="3">
    <location>
        <begin position="1086"/>
        <end position="1101"/>
    </location>
</feature>
<dbReference type="STRING" id="3871.A0A4P1RL99"/>
<feature type="compositionally biased region" description="Basic and acidic residues" evidence="3">
    <location>
        <begin position="791"/>
        <end position="801"/>
    </location>
</feature>
<sequence>MTNRGKGKGKEVAGKGSTGKRKSTADNDKTGGGKRRNRGVVQFFEESADVDDFDDSSDDSDFSDDYFGDEEFETLSTMNKEPAKGQSSSFPFIPKEEEIDEEEFDRMMEARYGEASTFIRFAGDDLDDKGIDPNSFGVKEFVPTIWKVKCMVGRERISAFCLMQKFADLKLLGTKLEIISAFAVDHMKGFVYIEAERQCDINQACNGITGIYVTRVQPVPRNEVFHLFSVRPRSNEIAVGTWARVKSGHYKGDIAQVVAVNNTIKKVTVKLIPRIDLQALAAKFGGGYSRQKTAAVPAPRLISSSELEEFRPLIQIRRDRDTGKVFEVLDGMLLKDGYVYKKVSPDSLNLWGVEPTEEELLKFVPSENNESKDLEWLSQLYGDSKKKRVIRDDKGGGKGESSSGSGVANGFELYDLVCFGKKDFGLIVGMDKDDGYKILKEGPDGPLGVNVQRRDIKCGLVDLKLSAQDQHNKTILVNDSVRVLEGSSKGKEGIVRHIYRGIIFLYNESEEDNGGYFTSKSKMCEKVKLTVGDFSGKDSEPGPLVFEDMPTSPRSPLSPKKPWQARENNREFNRGDQDSLFTIGQTLRIRIGPLKGYLCRVIALRRTDVTVKLDSQQKVLTVKCEHLSEVQGKGTAVSTRGDPDSSSSKPFDLLGTDGNSGGWMDGAGTSTGGGGWNAGGTSTGGGSGWNAGGTSTGGGGWNAAGTSTEGSTWSNHSAPSTLETVNPTSSTGVEDPAWETKKTSNTSLSWGAVAGNKAADDLDGNQPSGWDSKSNLNTPKASEDESSGWNRKCDDQNKDVEQNGQGNGWKSGSSGGENNWNAPVSSSQVNSEWIKKSTEDDKEEKGKDQGGWSAGKASDDSATGSGWKGGSGDGVNTDSAWDTKKSSSTSSGWKSGSSDGAKEGSNWGNMKSGSVAEKQNSDWEKAGNSNSVSGDAGILGKGPVADSLEDSWKSGSADGMKQTSNWGALKSGSSSGNEKQKSNWISDLNQTSSWGKNNNPSSGAAANENNISNWSAVDTGAGNQDSSWGKKNQDSDQNNSNWNSGSASNSNQNSNWGKKENLSESAGNDNNSNWSSGCTDTGNQDSGWGKKSNWNSGNSGSQTSDLKNSKWNSGSDDSNQNSSLGKNSNWSSGNQDSSWGKKSTWNSGSDDTNLNTNWKNNSNWKTNNASSGENEGGLNDSSEDGAGGGNWRGGFRGRGFRGRGDRGGFGGRGDRGGFGGRGDRGGFGGRGDRGGFGGRGDRGGFGGRGDRGGFGGRGDRGGFGGRGDRGGFGGRGDRGGFGGRGDRGGFGGRGDRGGFGGRGRSDREGSSGRWGSEGGFGGRGRGRGGQSGSWNDRRDSDQDGSSDWKKGGENAAEGWKGSNGSGSWKQESGDNKGGQSWNQGNADKQPSSWSQGDGSNKPWQSWSSESAGGGGKWSSKGSEQSGSGVGNQDSGSKKGVQSWEQGNADKDPPSWNQGGGSNKQWQSGSSASGGASDWNSNISKQAAEGSGAQDGGWNKGSNSNQETGWKTAGSGGDTGDRAPAWGQSGAADNGQSSSWNASADEFFSPYVGAASSWGKKNDGSEKGGWQ</sequence>
<dbReference type="Gene3D" id="3.30.70.940">
    <property type="entry name" value="NusG, N-terminal domain"/>
    <property type="match status" value="1"/>
</dbReference>
<keyword evidence="2" id="KW-0539">Nucleus</keyword>
<dbReference type="PROSITE" id="PS01108">
    <property type="entry name" value="RIBOSOMAL_L24"/>
    <property type="match status" value="1"/>
</dbReference>
<dbReference type="GO" id="GO:0032044">
    <property type="term" value="C:DSIF complex"/>
    <property type="evidence" value="ECO:0007669"/>
    <property type="project" value="TreeGrafter"/>
</dbReference>
<keyword evidence="6" id="KW-1185">Reference proteome</keyword>
<feature type="compositionally biased region" description="Low complexity" evidence="3">
    <location>
        <begin position="1035"/>
        <end position="1056"/>
    </location>
</feature>
<dbReference type="FunFam" id="3.30.70.940:FF:000016">
    <property type="entry name" value="Uncharacterized protein"/>
    <property type="match status" value="1"/>
</dbReference>
<accession>A0A4P1RL99</accession>
<protein>
    <recommendedName>
        <fullName evidence="4">KOW domain-containing protein</fullName>
    </recommendedName>
</protein>
<dbReference type="SMART" id="SM00739">
    <property type="entry name" value="KOW"/>
    <property type="match status" value="3"/>
</dbReference>
<dbReference type="InterPro" id="IPR039385">
    <property type="entry name" value="NGN_Euk"/>
</dbReference>
<feature type="domain" description="KOW" evidence="4">
    <location>
        <begin position="580"/>
        <end position="607"/>
    </location>
</feature>
<dbReference type="GO" id="GO:0006357">
    <property type="term" value="P:regulation of transcription by RNA polymerase II"/>
    <property type="evidence" value="ECO:0007669"/>
    <property type="project" value="InterPro"/>
</dbReference>
<dbReference type="FunFam" id="2.30.30.30:FF:000064">
    <property type="entry name" value="SPT5 homolog, DSIF elongation factor subunit"/>
    <property type="match status" value="1"/>
</dbReference>
<dbReference type="GO" id="GO:0005840">
    <property type="term" value="C:ribosome"/>
    <property type="evidence" value="ECO:0007669"/>
    <property type="project" value="InterPro"/>
</dbReference>
<dbReference type="GO" id="GO:0032784">
    <property type="term" value="P:regulation of DNA-templated transcription elongation"/>
    <property type="evidence" value="ECO:0007669"/>
    <property type="project" value="InterPro"/>
</dbReference>
<feature type="compositionally biased region" description="Low complexity" evidence="3">
    <location>
        <begin position="886"/>
        <end position="899"/>
    </location>
</feature>
<feature type="compositionally biased region" description="Polar residues" evidence="3">
    <location>
        <begin position="1102"/>
        <end position="1111"/>
    </location>
</feature>
<dbReference type="Pfam" id="PF23290">
    <property type="entry name" value="KOW5_SPT5"/>
    <property type="match status" value="1"/>
</dbReference>
<feature type="domain" description="KOW" evidence="4">
    <location>
        <begin position="474"/>
        <end position="501"/>
    </location>
</feature>
<evidence type="ECO:0000256" key="2">
    <source>
        <dbReference type="ARBA" id="ARBA00023242"/>
    </source>
</evidence>
<feature type="compositionally biased region" description="Polar residues" evidence="3">
    <location>
        <begin position="1063"/>
        <end position="1085"/>
    </location>
</feature>
<feature type="compositionally biased region" description="Low complexity" evidence="3">
    <location>
        <begin position="1467"/>
        <end position="1476"/>
    </location>
</feature>
<evidence type="ECO:0000313" key="5">
    <source>
        <dbReference type="EMBL" id="OIW12952.1"/>
    </source>
</evidence>
<feature type="region of interest" description="Disordered" evidence="3">
    <location>
        <begin position="539"/>
        <end position="564"/>
    </location>
</feature>
<feature type="region of interest" description="Disordered" evidence="3">
    <location>
        <begin position="630"/>
        <end position="1541"/>
    </location>
</feature>
<feature type="compositionally biased region" description="Low complexity" evidence="3">
    <location>
        <begin position="1112"/>
        <end position="1123"/>
    </location>
</feature>
<dbReference type="InterPro" id="IPR036735">
    <property type="entry name" value="NGN_dom_sf"/>
</dbReference>
<dbReference type="Pfam" id="PF23042">
    <property type="entry name" value="KOW1_SPT5"/>
    <property type="match status" value="1"/>
</dbReference>
<dbReference type="GO" id="GO:0003729">
    <property type="term" value="F:mRNA binding"/>
    <property type="evidence" value="ECO:0007669"/>
    <property type="project" value="TreeGrafter"/>
</dbReference>
<dbReference type="Proteomes" id="UP000188354">
    <property type="component" value="Chromosome LG04"/>
</dbReference>
<feature type="compositionally biased region" description="Basic and acidic residues" evidence="3">
    <location>
        <begin position="1335"/>
        <end position="1352"/>
    </location>
</feature>
<evidence type="ECO:0000256" key="3">
    <source>
        <dbReference type="SAM" id="MobiDB-lite"/>
    </source>
</evidence>
<feature type="compositionally biased region" description="Gly residues" evidence="3">
    <location>
        <begin position="658"/>
        <end position="702"/>
    </location>
</feature>
<feature type="compositionally biased region" description="Polar residues" evidence="3">
    <location>
        <begin position="961"/>
        <end position="1029"/>
    </location>
</feature>
<dbReference type="PANTHER" id="PTHR11125:SF8">
    <property type="entry name" value="PROTEIN RNA-DIRECTED DNA METHYLATION 3"/>
    <property type="match status" value="1"/>
</dbReference>
<dbReference type="InterPro" id="IPR014722">
    <property type="entry name" value="Rib_uL2_dom2"/>
</dbReference>
<evidence type="ECO:0000259" key="4">
    <source>
        <dbReference type="SMART" id="SM00739"/>
    </source>
</evidence>
<reference evidence="5 6" key="1">
    <citation type="journal article" date="2017" name="Plant Biotechnol. J.">
        <title>A comprehensive draft genome sequence for lupin (Lupinus angustifolius), an emerging health food: insights into plant-microbe interactions and legume evolution.</title>
        <authorList>
            <person name="Hane J.K."/>
            <person name="Ming Y."/>
            <person name="Kamphuis L.G."/>
            <person name="Nelson M.N."/>
            <person name="Garg G."/>
            <person name="Atkins C.A."/>
            <person name="Bayer P.E."/>
            <person name="Bravo A."/>
            <person name="Bringans S."/>
            <person name="Cannon S."/>
            <person name="Edwards D."/>
            <person name="Foley R."/>
            <person name="Gao L.L."/>
            <person name="Harrison M.J."/>
            <person name="Huang W."/>
            <person name="Hurgobin B."/>
            <person name="Li S."/>
            <person name="Liu C.W."/>
            <person name="McGrath A."/>
            <person name="Morahan G."/>
            <person name="Murray J."/>
            <person name="Weller J."/>
            <person name="Jian J."/>
            <person name="Singh K.B."/>
        </authorList>
    </citation>
    <scope>NUCLEOTIDE SEQUENCE [LARGE SCALE GENOMIC DNA]</scope>
    <source>
        <strain evidence="6">cv. Tanjil</strain>
        <tissue evidence="5">Whole plant</tissue>
    </source>
</reference>
<dbReference type="InterPro" id="IPR005100">
    <property type="entry name" value="NGN-domain"/>
</dbReference>
<feature type="compositionally biased region" description="Gly residues" evidence="3">
    <location>
        <begin position="1185"/>
        <end position="1197"/>
    </location>
</feature>
<feature type="compositionally biased region" description="Low complexity" evidence="3">
    <location>
        <begin position="1152"/>
        <end position="1171"/>
    </location>
</feature>
<dbReference type="EMBL" id="CM007364">
    <property type="protein sequence ID" value="OIW12952.1"/>
    <property type="molecule type" value="Genomic_DNA"/>
</dbReference>
<dbReference type="InterPro" id="IPR039659">
    <property type="entry name" value="SPT5"/>
</dbReference>
<gene>
    <name evidence="5" type="ORF">TanjilG_15401</name>
</gene>
<dbReference type="GO" id="GO:0006368">
    <property type="term" value="P:transcription elongation by RNA polymerase II"/>
    <property type="evidence" value="ECO:0007669"/>
    <property type="project" value="TreeGrafter"/>
</dbReference>
<feature type="compositionally biased region" description="Polar residues" evidence="3">
    <location>
        <begin position="1499"/>
        <end position="1508"/>
    </location>
</feature>
<feature type="compositionally biased region" description="Low complexity" evidence="3">
    <location>
        <begin position="1417"/>
        <end position="1426"/>
    </location>
</feature>
<feature type="compositionally biased region" description="Polar residues" evidence="3">
    <location>
        <begin position="1124"/>
        <end position="1151"/>
    </location>
</feature>
<dbReference type="GO" id="GO:0003735">
    <property type="term" value="F:structural constituent of ribosome"/>
    <property type="evidence" value="ECO:0007669"/>
    <property type="project" value="InterPro"/>
</dbReference>
<dbReference type="CDD" id="cd06081">
    <property type="entry name" value="KOW_Spt5_1"/>
    <property type="match status" value="1"/>
</dbReference>
<dbReference type="InterPro" id="IPR005824">
    <property type="entry name" value="KOW"/>
</dbReference>
<feature type="compositionally biased region" description="Basic and acidic residues" evidence="3">
    <location>
        <begin position="833"/>
        <end position="848"/>
    </location>
</feature>
<dbReference type="PANTHER" id="PTHR11125">
    <property type="entry name" value="SUPPRESSOR OF TY 5"/>
    <property type="match status" value="1"/>
</dbReference>
<organism evidence="5 6">
    <name type="scientific">Lupinus angustifolius</name>
    <name type="common">Narrow-leaved blue lupine</name>
    <dbReference type="NCBI Taxonomy" id="3871"/>
    <lineage>
        <taxon>Eukaryota</taxon>
        <taxon>Viridiplantae</taxon>
        <taxon>Streptophyta</taxon>
        <taxon>Embryophyta</taxon>
        <taxon>Tracheophyta</taxon>
        <taxon>Spermatophyta</taxon>
        <taxon>Magnoliopsida</taxon>
        <taxon>eudicotyledons</taxon>
        <taxon>Gunneridae</taxon>
        <taxon>Pentapetalae</taxon>
        <taxon>rosids</taxon>
        <taxon>fabids</taxon>
        <taxon>Fabales</taxon>
        <taxon>Fabaceae</taxon>
        <taxon>Papilionoideae</taxon>
        <taxon>50 kb inversion clade</taxon>
        <taxon>genistoids sensu lato</taxon>
        <taxon>core genistoids</taxon>
        <taxon>Genisteae</taxon>
        <taxon>Lupinus</taxon>
    </lineage>
</organism>
<dbReference type="InterPro" id="IPR041978">
    <property type="entry name" value="KOW_Spt5_5"/>
</dbReference>
<feature type="region of interest" description="Disordered" evidence="3">
    <location>
        <begin position="1"/>
        <end position="67"/>
    </location>
</feature>
<evidence type="ECO:0000313" key="6">
    <source>
        <dbReference type="Proteomes" id="UP000188354"/>
    </source>
</evidence>
<dbReference type="CDD" id="cd09888">
    <property type="entry name" value="NGN_Euk"/>
    <property type="match status" value="1"/>
</dbReference>
<feature type="compositionally biased region" description="Polar residues" evidence="3">
    <location>
        <begin position="709"/>
        <end position="732"/>
    </location>
</feature>
<dbReference type="Pfam" id="PF23037">
    <property type="entry name" value="KOWx_SPT5"/>
    <property type="match status" value="1"/>
</dbReference>
<dbReference type="InterPro" id="IPR057936">
    <property type="entry name" value="KOWx_Spt5"/>
</dbReference>
<dbReference type="InterPro" id="IPR005825">
    <property type="entry name" value="Ribosomal_uL24_CS"/>
</dbReference>
<dbReference type="Pfam" id="PF03439">
    <property type="entry name" value="Spt5-NGN"/>
    <property type="match status" value="1"/>
</dbReference>
<feature type="compositionally biased region" description="Polar residues" evidence="3">
    <location>
        <begin position="765"/>
        <end position="780"/>
    </location>
</feature>
<feature type="compositionally biased region" description="Gly residues" evidence="3">
    <location>
        <begin position="805"/>
        <end position="815"/>
    </location>
</feature>
<dbReference type="Gramene" id="OIW12952">
    <property type="protein sequence ID" value="OIW12952"/>
    <property type="gene ID" value="TanjilG_15401"/>
</dbReference>
<comment type="subcellular location">
    <subcellularLocation>
        <location evidence="1">Nucleus</location>
    </subcellularLocation>
</comment>
<feature type="compositionally biased region" description="Polar residues" evidence="3">
    <location>
        <begin position="1377"/>
        <end position="1403"/>
    </location>
</feature>
<proteinExistence type="predicted"/>
<dbReference type="CDD" id="cd06084">
    <property type="entry name" value="KOW_Spt5_4"/>
    <property type="match status" value="1"/>
</dbReference>
<dbReference type="InterPro" id="IPR041977">
    <property type="entry name" value="KOW_Spt5_4"/>
</dbReference>
<feature type="compositionally biased region" description="Gly residues" evidence="3">
    <location>
        <begin position="1207"/>
        <end position="1302"/>
    </location>
</feature>
<evidence type="ECO:0000256" key="1">
    <source>
        <dbReference type="ARBA" id="ARBA00004123"/>
    </source>
</evidence>